<dbReference type="EMBL" id="CP074402">
    <property type="protein sequence ID" value="QVJ01050.1"/>
    <property type="molecule type" value="Genomic_DNA"/>
</dbReference>
<organism evidence="2 3">
    <name type="scientific">Nocardiopsis eucommiae</name>
    <dbReference type="NCBI Taxonomy" id="2831970"/>
    <lineage>
        <taxon>Bacteria</taxon>
        <taxon>Bacillati</taxon>
        <taxon>Actinomycetota</taxon>
        <taxon>Actinomycetes</taxon>
        <taxon>Streptosporangiales</taxon>
        <taxon>Nocardiopsidaceae</taxon>
        <taxon>Nocardiopsis</taxon>
    </lineage>
</organism>
<proteinExistence type="predicted"/>
<feature type="compositionally biased region" description="Basic and acidic residues" evidence="1">
    <location>
        <begin position="53"/>
        <end position="67"/>
    </location>
</feature>
<dbReference type="KEGG" id="nec:KGD82_22700"/>
<sequence length="67" mass="7304">MHPSGAVAPELLFTVARTLRAEAPGERAVLIEEVLRGDPRGRTVGRAPRSGRVLRDPGRRRAPVSEH</sequence>
<dbReference type="AlphaFoldDB" id="A0A975L8M7"/>
<evidence type="ECO:0000313" key="3">
    <source>
        <dbReference type="Proteomes" id="UP000682416"/>
    </source>
</evidence>
<evidence type="ECO:0000256" key="1">
    <source>
        <dbReference type="SAM" id="MobiDB-lite"/>
    </source>
</evidence>
<gene>
    <name evidence="2" type="ORF">KGD82_22700</name>
</gene>
<protein>
    <submittedName>
        <fullName evidence="2">Uncharacterized protein</fullName>
    </submittedName>
</protein>
<accession>A0A975L8M7</accession>
<dbReference type="Proteomes" id="UP000682416">
    <property type="component" value="Chromosome"/>
</dbReference>
<feature type="region of interest" description="Disordered" evidence="1">
    <location>
        <begin position="38"/>
        <end position="67"/>
    </location>
</feature>
<keyword evidence="3" id="KW-1185">Reference proteome</keyword>
<reference evidence="2" key="1">
    <citation type="submission" date="2021-05" db="EMBL/GenBank/DDBJ databases">
        <authorList>
            <person name="Kaiqin L."/>
            <person name="Jian G."/>
        </authorList>
    </citation>
    <scope>NUCLEOTIDE SEQUENCE</scope>
    <source>
        <strain evidence="2">HDS5</strain>
    </source>
</reference>
<name>A0A975L8M7_9ACTN</name>
<evidence type="ECO:0000313" key="2">
    <source>
        <dbReference type="EMBL" id="QVJ01050.1"/>
    </source>
</evidence>